<organism evidence="1 2">
    <name type="scientific">Klebsiella pneumoniae</name>
    <dbReference type="NCBI Taxonomy" id="573"/>
    <lineage>
        <taxon>Bacteria</taxon>
        <taxon>Pseudomonadati</taxon>
        <taxon>Pseudomonadota</taxon>
        <taxon>Gammaproteobacteria</taxon>
        <taxon>Enterobacterales</taxon>
        <taxon>Enterobacteriaceae</taxon>
        <taxon>Klebsiella/Raoultella group</taxon>
        <taxon>Klebsiella</taxon>
        <taxon>Klebsiella pneumoniae complex</taxon>
    </lineage>
</organism>
<dbReference type="Proteomes" id="UP000259497">
    <property type="component" value="Unassembled WGS sequence"/>
</dbReference>
<dbReference type="AlphaFoldDB" id="A0ABD7NNP2"/>
<dbReference type="EMBL" id="UIXM01000005">
    <property type="protein sequence ID" value="SVS25426.1"/>
    <property type="molecule type" value="Genomic_DNA"/>
</dbReference>
<proteinExistence type="predicted"/>
<accession>A0ABD7NNP2</accession>
<gene>
    <name evidence="1" type="ORF">SAMEA3649733_02109</name>
</gene>
<comment type="caution">
    <text evidence="1">The sequence shown here is derived from an EMBL/GenBank/DDBJ whole genome shotgun (WGS) entry which is preliminary data.</text>
</comment>
<reference evidence="1 2" key="1">
    <citation type="submission" date="2018-08" db="EMBL/GenBank/DDBJ databases">
        <authorList>
            <consortium name="Pathogen Informatics"/>
        </authorList>
    </citation>
    <scope>NUCLEOTIDE SEQUENCE [LARGE SCALE GENOMIC DNA]</scope>
    <source>
        <strain evidence="1 2">EuSCAPE_GR114</strain>
    </source>
</reference>
<name>A0ABD7NNP2_KLEPN</name>
<evidence type="ECO:0000313" key="2">
    <source>
        <dbReference type="Proteomes" id="UP000259497"/>
    </source>
</evidence>
<sequence>MHSSKDPLHGVTLEALLNALVARYGWAEMARQVNINCFKSDPSIKSSLKFLRRTPWARKEVEAMYLASLDDDAPV</sequence>
<dbReference type="RefSeq" id="WP_048986990.1">
    <property type="nucleotide sequence ID" value="NZ_BQGY01000004.1"/>
</dbReference>
<dbReference type="InterPro" id="IPR036361">
    <property type="entry name" value="SAP_dom_sf"/>
</dbReference>
<dbReference type="Gene3D" id="1.10.720.30">
    <property type="entry name" value="SAP domain"/>
    <property type="match status" value="1"/>
</dbReference>
<dbReference type="Pfam" id="PF09905">
    <property type="entry name" value="VF530"/>
    <property type="match status" value="1"/>
</dbReference>
<dbReference type="InterPro" id="IPR018668">
    <property type="entry name" value="DNA-binding_VF530-like"/>
</dbReference>
<protein>
    <submittedName>
        <fullName evidence="1">Uncharacterized conserved protein (DUF2132)</fullName>
    </submittedName>
</protein>
<evidence type="ECO:0000313" key="1">
    <source>
        <dbReference type="EMBL" id="SVS25426.1"/>
    </source>
</evidence>